<proteinExistence type="predicted"/>
<protein>
    <submittedName>
        <fullName evidence="1">Uncharacterized protein</fullName>
    </submittedName>
</protein>
<evidence type="ECO:0000313" key="2">
    <source>
        <dbReference type="Proteomes" id="UP001497482"/>
    </source>
</evidence>
<name>A0AAV2J0F3_KNICA</name>
<sequence length="161" mass="17121">MDIYHPVVLFKFSTKRGAAPLLSRLFVERRKKSRAQRDVRPVAAVCPRAPRREDGNTDMDGRSIGPEATARCFLSSASFSSTALCTGLSQEQRRLLFSSVALASAAAEGLPAAQRTCACVTVALRSPRAFRGAQPGGKTSTSRSGAVTHSSSTVLVSIPLL</sequence>
<evidence type="ECO:0000313" key="1">
    <source>
        <dbReference type="EMBL" id="CAL1569981.1"/>
    </source>
</evidence>
<gene>
    <name evidence="1" type="ORF">KC01_LOCUS2338</name>
</gene>
<dbReference type="Proteomes" id="UP001497482">
    <property type="component" value="Chromosome 1"/>
</dbReference>
<dbReference type="EMBL" id="OZ035823">
    <property type="protein sequence ID" value="CAL1569981.1"/>
    <property type="molecule type" value="Genomic_DNA"/>
</dbReference>
<dbReference type="AlphaFoldDB" id="A0AAV2J0F3"/>
<accession>A0AAV2J0F3</accession>
<keyword evidence="2" id="KW-1185">Reference proteome</keyword>
<reference evidence="1 2" key="1">
    <citation type="submission" date="2024-04" db="EMBL/GenBank/DDBJ databases">
        <authorList>
            <person name="Waldvogel A.-M."/>
            <person name="Schoenle A."/>
        </authorList>
    </citation>
    <scope>NUCLEOTIDE SEQUENCE [LARGE SCALE GENOMIC DNA]</scope>
</reference>
<organism evidence="1 2">
    <name type="scientific">Knipowitschia caucasica</name>
    <name type="common">Caucasian dwarf goby</name>
    <name type="synonym">Pomatoschistus caucasicus</name>
    <dbReference type="NCBI Taxonomy" id="637954"/>
    <lineage>
        <taxon>Eukaryota</taxon>
        <taxon>Metazoa</taxon>
        <taxon>Chordata</taxon>
        <taxon>Craniata</taxon>
        <taxon>Vertebrata</taxon>
        <taxon>Euteleostomi</taxon>
        <taxon>Actinopterygii</taxon>
        <taxon>Neopterygii</taxon>
        <taxon>Teleostei</taxon>
        <taxon>Neoteleostei</taxon>
        <taxon>Acanthomorphata</taxon>
        <taxon>Gobiaria</taxon>
        <taxon>Gobiiformes</taxon>
        <taxon>Gobioidei</taxon>
        <taxon>Gobiidae</taxon>
        <taxon>Gobiinae</taxon>
        <taxon>Knipowitschia</taxon>
    </lineage>
</organism>